<dbReference type="EMBL" id="CP138333">
    <property type="protein sequence ID" value="WZX28882.1"/>
    <property type="molecule type" value="Genomic_DNA"/>
</dbReference>
<dbReference type="RefSeq" id="WP_342387457.1">
    <property type="nucleotide sequence ID" value="NZ_CP138333.2"/>
</dbReference>
<gene>
    <name evidence="4" type="ORF">RQP18_09470</name>
</gene>
<reference evidence="5" key="1">
    <citation type="submission" date="2023-10" db="EMBL/GenBank/DDBJ databases">
        <title>Genome analysis and identification of Salinococcus sp. Bachu38 nov., a PGPR from the rhizosphere of Tamarix.</title>
        <authorList>
            <person name="Liang Z."/>
            <person name="Zhang X."/>
            <person name="Jia J."/>
            <person name="Chen X."/>
            <person name="Wang Y."/>
            <person name="Wang Q."/>
            <person name="Wang R."/>
        </authorList>
    </citation>
    <scope>NUCLEOTIDE SEQUENCE [LARGE SCALE GENOMIC DNA]</scope>
    <source>
        <strain evidence="5">Bachu38</strain>
    </source>
</reference>
<feature type="domain" description="Lipoyl-binding" evidence="3">
    <location>
        <begin position="62"/>
        <end position="139"/>
    </location>
</feature>
<name>A0ABZ3CGD2_9STAP</name>
<dbReference type="Pfam" id="PF00364">
    <property type="entry name" value="Biotin_lipoyl"/>
    <property type="match status" value="1"/>
</dbReference>
<dbReference type="PROSITE" id="PS00188">
    <property type="entry name" value="BIOTIN"/>
    <property type="match status" value="1"/>
</dbReference>
<protein>
    <submittedName>
        <fullName evidence="4">Acetyl-CoA carboxylase biotin carboxyl carrier protein subunit</fullName>
    </submittedName>
</protein>
<dbReference type="InterPro" id="IPR001882">
    <property type="entry name" value="Biotin_BS"/>
</dbReference>
<dbReference type="InterPro" id="IPR011053">
    <property type="entry name" value="Single_hybrid_motif"/>
</dbReference>
<evidence type="ECO:0000259" key="3">
    <source>
        <dbReference type="PROSITE" id="PS50968"/>
    </source>
</evidence>
<dbReference type="PANTHER" id="PTHR45266">
    <property type="entry name" value="OXALOACETATE DECARBOXYLASE ALPHA CHAIN"/>
    <property type="match status" value="1"/>
</dbReference>
<dbReference type="PANTHER" id="PTHR45266:SF3">
    <property type="entry name" value="OXALOACETATE DECARBOXYLASE ALPHA CHAIN"/>
    <property type="match status" value="1"/>
</dbReference>
<dbReference type="Proteomes" id="UP001455384">
    <property type="component" value="Chromosome"/>
</dbReference>
<proteinExistence type="predicted"/>
<feature type="region of interest" description="Disordered" evidence="2">
    <location>
        <begin position="44"/>
        <end position="64"/>
    </location>
</feature>
<sequence length="143" mass="15502">MIELDIEEVKAYAKLLKEENLKVLTIKDGDFKIHLEANVADAPAVGQQAAPEPEAGGEEASGHTVKAKQVGTFFIEKEENSDETFVSVGDEVAEGDTLGVIEAMKVFNDVKAEVPGTVEEILVGNGESVEYDQPLFILRPKED</sequence>
<dbReference type="CDD" id="cd06850">
    <property type="entry name" value="biotinyl_domain"/>
    <property type="match status" value="1"/>
</dbReference>
<dbReference type="InterPro" id="IPR000089">
    <property type="entry name" value="Biotin_lipoyl"/>
</dbReference>
<organism evidence="4 5">
    <name type="scientific">Salinicoccus bachuensis</name>
    <dbReference type="NCBI Taxonomy" id="3136731"/>
    <lineage>
        <taxon>Bacteria</taxon>
        <taxon>Bacillati</taxon>
        <taxon>Bacillota</taxon>
        <taxon>Bacilli</taxon>
        <taxon>Bacillales</taxon>
        <taxon>Staphylococcaceae</taxon>
        <taxon>Salinicoccus</taxon>
    </lineage>
</organism>
<evidence type="ECO:0000313" key="5">
    <source>
        <dbReference type="Proteomes" id="UP001455384"/>
    </source>
</evidence>
<dbReference type="InterPro" id="IPR050709">
    <property type="entry name" value="Biotin_Carboxyl_Carrier/Decarb"/>
</dbReference>
<dbReference type="PROSITE" id="PS50968">
    <property type="entry name" value="BIOTINYL_LIPOYL"/>
    <property type="match status" value="1"/>
</dbReference>
<evidence type="ECO:0000256" key="2">
    <source>
        <dbReference type="SAM" id="MobiDB-lite"/>
    </source>
</evidence>
<dbReference type="Gene3D" id="2.40.50.100">
    <property type="match status" value="1"/>
</dbReference>
<keyword evidence="1" id="KW-0092">Biotin</keyword>
<evidence type="ECO:0000313" key="4">
    <source>
        <dbReference type="EMBL" id="WZX28882.1"/>
    </source>
</evidence>
<accession>A0ABZ3CGD2</accession>
<keyword evidence="5" id="KW-1185">Reference proteome</keyword>
<evidence type="ECO:0000256" key="1">
    <source>
        <dbReference type="ARBA" id="ARBA00023267"/>
    </source>
</evidence>
<dbReference type="SUPFAM" id="SSF51230">
    <property type="entry name" value="Single hybrid motif"/>
    <property type="match status" value="1"/>
</dbReference>